<protein>
    <submittedName>
        <fullName evidence="1">12535_t:CDS:1</fullName>
    </submittedName>
</protein>
<dbReference type="EMBL" id="CAJVPT010021579">
    <property type="protein sequence ID" value="CAG8655652.1"/>
    <property type="molecule type" value="Genomic_DNA"/>
</dbReference>
<comment type="caution">
    <text evidence="1">The sequence shown here is derived from an EMBL/GenBank/DDBJ whole genome shotgun (WGS) entry which is preliminary data.</text>
</comment>
<name>A0ACA9NHA6_9GLOM</name>
<keyword evidence="2" id="KW-1185">Reference proteome</keyword>
<proteinExistence type="predicted"/>
<dbReference type="Proteomes" id="UP000789525">
    <property type="component" value="Unassembled WGS sequence"/>
</dbReference>
<evidence type="ECO:0000313" key="2">
    <source>
        <dbReference type="Proteomes" id="UP000789525"/>
    </source>
</evidence>
<evidence type="ECO:0000313" key="1">
    <source>
        <dbReference type="EMBL" id="CAG8655652.1"/>
    </source>
</evidence>
<accession>A0ACA9NHA6</accession>
<organism evidence="1 2">
    <name type="scientific">Acaulospora colombiana</name>
    <dbReference type="NCBI Taxonomy" id="27376"/>
    <lineage>
        <taxon>Eukaryota</taxon>
        <taxon>Fungi</taxon>
        <taxon>Fungi incertae sedis</taxon>
        <taxon>Mucoromycota</taxon>
        <taxon>Glomeromycotina</taxon>
        <taxon>Glomeromycetes</taxon>
        <taxon>Diversisporales</taxon>
        <taxon>Acaulosporaceae</taxon>
        <taxon>Acaulospora</taxon>
    </lineage>
</organism>
<gene>
    <name evidence="1" type="ORF">ACOLOM_LOCUS8394</name>
</gene>
<reference evidence="1" key="1">
    <citation type="submission" date="2021-06" db="EMBL/GenBank/DDBJ databases">
        <authorList>
            <person name="Kallberg Y."/>
            <person name="Tangrot J."/>
            <person name="Rosling A."/>
        </authorList>
    </citation>
    <scope>NUCLEOTIDE SEQUENCE</scope>
    <source>
        <strain evidence="1">CL356</strain>
    </source>
</reference>
<sequence length="226" mass="24230">MFGISTILSSLLLLSTLASASPAPAPAGVVADVVDIAERAVTCKKKSYGPFRLYAAPAGSSGEDWVLLKLIDLYTPRPTNDTIQALSICTADDCGHLPSYWTLDDQVLHAVFAPEREGWSTAGLRVQVDSQVRFVTSDNASVVRQQAKQYLVSLDDWPLPAAKMTFTIAPTSPLLARPLVQISTTSPCSPLRAVIWRGTAPRSISSCSRLVSSPSPSPRKQSSEAM</sequence>